<dbReference type="SUPFAM" id="SSF51316">
    <property type="entry name" value="Mss4-like"/>
    <property type="match status" value="1"/>
</dbReference>
<dbReference type="AlphaFoldDB" id="A0A2N8KUS8"/>
<evidence type="ECO:0000256" key="2">
    <source>
        <dbReference type="ARBA" id="ARBA00022723"/>
    </source>
</evidence>
<gene>
    <name evidence="5" type="ORF">C1O66_06415</name>
</gene>
<keyword evidence="3" id="KW-0862">Zinc</keyword>
<name>A0A2N8KUS8_9BURK</name>
<dbReference type="EMBL" id="POSP01000003">
    <property type="protein sequence ID" value="PND37203.1"/>
    <property type="molecule type" value="Genomic_DNA"/>
</dbReference>
<accession>A0A2N8KUS8</accession>
<dbReference type="RefSeq" id="WP_102767120.1">
    <property type="nucleotide sequence ID" value="NZ_POSP01000003.1"/>
</dbReference>
<dbReference type="Proteomes" id="UP000235916">
    <property type="component" value="Unassembled WGS sequence"/>
</dbReference>
<dbReference type="InterPro" id="IPR052355">
    <property type="entry name" value="CENP-V-like"/>
</dbReference>
<dbReference type="PROSITE" id="PS51891">
    <property type="entry name" value="CENP_V_GFA"/>
    <property type="match status" value="1"/>
</dbReference>
<dbReference type="PANTHER" id="PTHR28620:SF1">
    <property type="entry name" value="CENP-V_GFA DOMAIN-CONTAINING PROTEIN"/>
    <property type="match status" value="1"/>
</dbReference>
<proteinExistence type="inferred from homology"/>
<evidence type="ECO:0000256" key="1">
    <source>
        <dbReference type="ARBA" id="ARBA00005495"/>
    </source>
</evidence>
<dbReference type="InterPro" id="IPR011057">
    <property type="entry name" value="Mss4-like_sf"/>
</dbReference>
<evidence type="ECO:0000313" key="5">
    <source>
        <dbReference type="EMBL" id="PND37203.1"/>
    </source>
</evidence>
<keyword evidence="6" id="KW-1185">Reference proteome</keyword>
<feature type="domain" description="CENP-V/GFA" evidence="4">
    <location>
        <begin position="6"/>
        <end position="122"/>
    </location>
</feature>
<evidence type="ECO:0000256" key="3">
    <source>
        <dbReference type="ARBA" id="ARBA00022833"/>
    </source>
</evidence>
<dbReference type="Gene3D" id="2.170.150.70">
    <property type="match status" value="1"/>
</dbReference>
<dbReference type="PANTHER" id="PTHR28620">
    <property type="entry name" value="CENTROMERE PROTEIN V"/>
    <property type="match status" value="1"/>
</dbReference>
<dbReference type="Pfam" id="PF04828">
    <property type="entry name" value="GFA"/>
    <property type="match status" value="1"/>
</dbReference>
<dbReference type="InterPro" id="IPR006913">
    <property type="entry name" value="CENP-V/GFA"/>
</dbReference>
<comment type="similarity">
    <text evidence="1">Belongs to the Gfa family.</text>
</comment>
<organism evidence="5 6">
    <name type="scientific">Kinneretia aquatilis</name>
    <dbReference type="NCBI Taxonomy" id="2070761"/>
    <lineage>
        <taxon>Bacteria</taxon>
        <taxon>Pseudomonadati</taxon>
        <taxon>Pseudomonadota</taxon>
        <taxon>Betaproteobacteria</taxon>
        <taxon>Burkholderiales</taxon>
        <taxon>Sphaerotilaceae</taxon>
        <taxon>Roseateles</taxon>
    </lineage>
</organism>
<dbReference type="OrthoDB" id="327703at2"/>
<sequence length="142" mass="15414">MQQVQHQGSCHCGAVRLPLPKTPETATSCNCSLCRRVGGPWVNFEWGAVKIETAPGALPQQAYIQGDKTLRTMPCAHGGSVTHWEPIAPEPGAKHGVHLGNFDPQLIASVRVRRFDGADTWRCLDEQPDVCNDTQLGTGQES</sequence>
<reference evidence="5 6" key="1">
    <citation type="submission" date="2018-01" db="EMBL/GenBank/DDBJ databases">
        <title>Draft genome sequence of Paucibacter aquatile CR182 isolated from freshwater of the Nakdong River.</title>
        <authorList>
            <person name="Choi A."/>
            <person name="Chung E.J."/>
        </authorList>
    </citation>
    <scope>NUCLEOTIDE SEQUENCE [LARGE SCALE GENOMIC DNA]</scope>
    <source>
        <strain evidence="5 6">CR182</strain>
    </source>
</reference>
<comment type="caution">
    <text evidence="5">The sequence shown here is derived from an EMBL/GenBank/DDBJ whole genome shotgun (WGS) entry which is preliminary data.</text>
</comment>
<evidence type="ECO:0000313" key="6">
    <source>
        <dbReference type="Proteomes" id="UP000235916"/>
    </source>
</evidence>
<dbReference type="GO" id="GO:0016846">
    <property type="term" value="F:carbon-sulfur lyase activity"/>
    <property type="evidence" value="ECO:0007669"/>
    <property type="project" value="InterPro"/>
</dbReference>
<evidence type="ECO:0000259" key="4">
    <source>
        <dbReference type="PROSITE" id="PS51891"/>
    </source>
</evidence>
<dbReference type="GO" id="GO:0046872">
    <property type="term" value="F:metal ion binding"/>
    <property type="evidence" value="ECO:0007669"/>
    <property type="project" value="UniProtKB-KW"/>
</dbReference>
<protein>
    <submittedName>
        <fullName evidence="5">Aldehyde-activating protein</fullName>
    </submittedName>
</protein>
<keyword evidence="2" id="KW-0479">Metal-binding</keyword>